<dbReference type="AlphaFoldDB" id="A0A975HFH0"/>
<dbReference type="InterPro" id="IPR009057">
    <property type="entry name" value="Homeodomain-like_sf"/>
</dbReference>
<reference evidence="4" key="2">
    <citation type="submission" date="2021-04" db="EMBL/GenBank/DDBJ databases">
        <title>Isolation and genomic analysis of the ibuprofen-degrading bacterium Sphingomonas strain MPO218.</title>
        <authorList>
            <person name="Aulestia M."/>
            <person name="Flores A."/>
            <person name="Mangas E.L."/>
            <person name="Perez-Pulido A.J."/>
            <person name="Santero E."/>
            <person name="Camacho E.M."/>
        </authorList>
    </citation>
    <scope>NUCLEOTIDE SEQUENCE</scope>
    <source>
        <strain evidence="4">MPO218</strain>
    </source>
</reference>
<protein>
    <submittedName>
        <fullName evidence="4">TetR/AcrR family transcriptional regulator</fullName>
    </submittedName>
</protein>
<sequence>MPNDLTDSVNARRYMQARGRARREALLDAARLLLQQRDADEISFSMVSEVAGIPSSSAYHFFPDMRELYKALARAIADEMIELEPAIDAESSWDAILADFLKSSADFFNANAAARQLMLGPRVSPEIRQAACHDDHRFGVLLHRLFDERFLLPEMSEPVSVFFRVVHIADAFFALSVLEDGCVSPHMVVEATRAATGYLANYLPPILQARASFPDHLPG</sequence>
<dbReference type="InterPro" id="IPR041674">
    <property type="entry name" value="TetR_C_22"/>
</dbReference>
<organism evidence="4 5">
    <name type="scientific">Rhizorhabdus wittichii</name>
    <dbReference type="NCBI Taxonomy" id="160791"/>
    <lineage>
        <taxon>Bacteria</taxon>
        <taxon>Pseudomonadati</taxon>
        <taxon>Pseudomonadota</taxon>
        <taxon>Alphaproteobacteria</taxon>
        <taxon>Sphingomonadales</taxon>
        <taxon>Sphingomonadaceae</taxon>
        <taxon>Rhizorhabdus</taxon>
    </lineage>
</organism>
<dbReference type="GO" id="GO:0003677">
    <property type="term" value="F:DNA binding"/>
    <property type="evidence" value="ECO:0007669"/>
    <property type="project" value="UniProtKB-UniRule"/>
</dbReference>
<dbReference type="InterPro" id="IPR001647">
    <property type="entry name" value="HTH_TetR"/>
</dbReference>
<keyword evidence="1 2" id="KW-0238">DNA-binding</keyword>
<reference evidence="4" key="1">
    <citation type="submission" date="2020-07" db="EMBL/GenBank/DDBJ databases">
        <authorList>
            <person name="Camacho E."/>
        </authorList>
    </citation>
    <scope>NUCLEOTIDE SEQUENCE</scope>
    <source>
        <strain evidence="4">MPO218</strain>
    </source>
</reference>
<dbReference type="RefSeq" id="WP_030090293.1">
    <property type="nucleotide sequence ID" value="NZ_CP059319.1"/>
</dbReference>
<proteinExistence type="predicted"/>
<dbReference type="Pfam" id="PF00440">
    <property type="entry name" value="TetR_N"/>
    <property type="match status" value="1"/>
</dbReference>
<accession>A0A975HFH0</accession>
<dbReference type="Pfam" id="PF17928">
    <property type="entry name" value="TetR_C_22"/>
    <property type="match status" value="1"/>
</dbReference>
<dbReference type="Gene3D" id="1.10.357.10">
    <property type="entry name" value="Tetracycline Repressor, domain 2"/>
    <property type="match status" value="1"/>
</dbReference>
<evidence type="ECO:0000259" key="3">
    <source>
        <dbReference type="PROSITE" id="PS50977"/>
    </source>
</evidence>
<feature type="domain" description="HTH tetR-type" evidence="3">
    <location>
        <begin position="20"/>
        <end position="80"/>
    </location>
</feature>
<name>A0A975HFH0_9SPHN</name>
<dbReference type="Proteomes" id="UP000664914">
    <property type="component" value="Chromosome"/>
</dbReference>
<feature type="DNA-binding region" description="H-T-H motif" evidence="2">
    <location>
        <begin position="43"/>
        <end position="62"/>
    </location>
</feature>
<dbReference type="EMBL" id="CP059319">
    <property type="protein sequence ID" value="QTH23551.1"/>
    <property type="molecule type" value="Genomic_DNA"/>
</dbReference>
<dbReference type="PROSITE" id="PS50977">
    <property type="entry name" value="HTH_TETR_2"/>
    <property type="match status" value="1"/>
</dbReference>
<gene>
    <name evidence="4" type="ORF">HRJ34_08650</name>
</gene>
<evidence type="ECO:0000313" key="4">
    <source>
        <dbReference type="EMBL" id="QTH23551.1"/>
    </source>
</evidence>
<evidence type="ECO:0000256" key="2">
    <source>
        <dbReference type="PROSITE-ProRule" id="PRU00335"/>
    </source>
</evidence>
<evidence type="ECO:0000256" key="1">
    <source>
        <dbReference type="ARBA" id="ARBA00023125"/>
    </source>
</evidence>
<evidence type="ECO:0000313" key="5">
    <source>
        <dbReference type="Proteomes" id="UP000664914"/>
    </source>
</evidence>
<dbReference type="SUPFAM" id="SSF46689">
    <property type="entry name" value="Homeodomain-like"/>
    <property type="match status" value="1"/>
</dbReference>